<evidence type="ECO:0000259" key="2">
    <source>
        <dbReference type="Pfam" id="PF00582"/>
    </source>
</evidence>
<gene>
    <name evidence="3" type="ORF">HSBAA_64360</name>
</gene>
<accession>A0A455UFY0</accession>
<dbReference type="SUPFAM" id="SSF52402">
    <property type="entry name" value="Adenine nucleotide alpha hydrolases-like"/>
    <property type="match status" value="1"/>
</dbReference>
<dbReference type="PANTHER" id="PTHR46268:SF6">
    <property type="entry name" value="UNIVERSAL STRESS PROTEIN UP12"/>
    <property type="match status" value="1"/>
</dbReference>
<dbReference type="Pfam" id="PF00582">
    <property type="entry name" value="Usp"/>
    <property type="match status" value="1"/>
</dbReference>
<dbReference type="PANTHER" id="PTHR46268">
    <property type="entry name" value="STRESS RESPONSE PROTEIN NHAX"/>
    <property type="match status" value="1"/>
</dbReference>
<evidence type="ECO:0000256" key="1">
    <source>
        <dbReference type="ARBA" id="ARBA00008791"/>
    </source>
</evidence>
<feature type="domain" description="UspA" evidence="2">
    <location>
        <begin position="1"/>
        <end position="143"/>
    </location>
</feature>
<dbReference type="KEGG" id="hsr:HSBAA_64360"/>
<dbReference type="InterPro" id="IPR006015">
    <property type="entry name" value="Universal_stress_UspA"/>
</dbReference>
<name>A0A455UFY0_9GAMM</name>
<dbReference type="CDD" id="cd00293">
    <property type="entry name" value="USP-like"/>
    <property type="match status" value="1"/>
</dbReference>
<dbReference type="InterPro" id="IPR006016">
    <property type="entry name" value="UspA"/>
</dbReference>
<dbReference type="EMBL" id="AP019514">
    <property type="protein sequence ID" value="BBI65130.1"/>
    <property type="molecule type" value="Genomic_DNA"/>
</dbReference>
<dbReference type="PRINTS" id="PR01438">
    <property type="entry name" value="UNVRSLSTRESS"/>
</dbReference>
<dbReference type="InterPro" id="IPR014729">
    <property type="entry name" value="Rossmann-like_a/b/a_fold"/>
</dbReference>
<protein>
    <submittedName>
        <fullName evidence="3">Universal stress protein</fullName>
    </submittedName>
</protein>
<evidence type="ECO:0000313" key="4">
    <source>
        <dbReference type="Proteomes" id="UP000320231"/>
    </source>
</evidence>
<proteinExistence type="inferred from homology"/>
<reference evidence="3 4" key="1">
    <citation type="journal article" date="2019" name="Microbiol. Resour. Announc.">
        <title>Complete Genome Sequence of Halomonas sulfidaeris Strain Esulfide1 Isolated from a Metal Sulfide Rock at a Depth of 2,200 Meters, Obtained Using Nanopore Sequencing.</title>
        <authorList>
            <person name="Saito M."/>
            <person name="Nishigata A."/>
            <person name="Galipon J."/>
            <person name="Arakawa K."/>
        </authorList>
    </citation>
    <scope>NUCLEOTIDE SEQUENCE [LARGE SCALE GENOMIC DNA]</scope>
    <source>
        <strain evidence="3 4">ATCC BAA-803</strain>
    </source>
</reference>
<dbReference type="AlphaFoldDB" id="A0A455UFY0"/>
<comment type="similarity">
    <text evidence="1">Belongs to the universal stress protein A family.</text>
</comment>
<dbReference type="Proteomes" id="UP000320231">
    <property type="component" value="Chromosome"/>
</dbReference>
<evidence type="ECO:0000313" key="3">
    <source>
        <dbReference type="EMBL" id="BBI65130.1"/>
    </source>
</evidence>
<organism evidence="3 4">
    <name type="scientific">Vreelandella sulfidaeris</name>
    <dbReference type="NCBI Taxonomy" id="115553"/>
    <lineage>
        <taxon>Bacteria</taxon>
        <taxon>Pseudomonadati</taxon>
        <taxon>Pseudomonadota</taxon>
        <taxon>Gammaproteobacteria</taxon>
        <taxon>Oceanospirillales</taxon>
        <taxon>Halomonadaceae</taxon>
        <taxon>Vreelandella</taxon>
    </lineage>
</organism>
<sequence length="158" mass="16983">MFNRILVPVDGSKGALKALEKAVGLQMLTGAELYLLCVFKHHSLLEASLSMVRPNQLNIPDDALKEYATEIAVHAKSHAIELGADSARVRAFVKGGRPSRIIVRFARKRECDLIVIGAQGTNGDKNPLLGSVSQRVAGAALCPTGGLDRLNLSLILWS</sequence>
<dbReference type="Gene3D" id="3.40.50.620">
    <property type="entry name" value="HUPs"/>
    <property type="match status" value="1"/>
</dbReference>